<dbReference type="Proteomes" id="UP000615755">
    <property type="component" value="Unassembled WGS sequence"/>
</dbReference>
<proteinExistence type="predicted"/>
<accession>A0ABR9E650</accession>
<keyword evidence="1" id="KW-0812">Transmembrane</keyword>
<evidence type="ECO:0008006" key="4">
    <source>
        <dbReference type="Google" id="ProtNLM"/>
    </source>
</evidence>
<gene>
    <name evidence="2" type="ORF">PAUR_a3478</name>
</gene>
<reference evidence="2 3" key="1">
    <citation type="submission" date="2015-03" db="EMBL/GenBank/DDBJ databases">
        <title>Genome sequence of Pseudoalteromonas aurantia.</title>
        <authorList>
            <person name="Xie B.-B."/>
            <person name="Rong J.-C."/>
            <person name="Qin Q.-L."/>
            <person name="Zhang Y.-Z."/>
        </authorList>
    </citation>
    <scope>NUCLEOTIDE SEQUENCE [LARGE SCALE GENOMIC DNA]</scope>
    <source>
        <strain evidence="2 3">208</strain>
    </source>
</reference>
<comment type="caution">
    <text evidence="2">The sequence shown here is derived from an EMBL/GenBank/DDBJ whole genome shotgun (WGS) entry which is preliminary data.</text>
</comment>
<keyword evidence="1" id="KW-1133">Transmembrane helix</keyword>
<feature type="transmembrane region" description="Helical" evidence="1">
    <location>
        <begin position="87"/>
        <end position="110"/>
    </location>
</feature>
<dbReference type="EMBL" id="AQGV01000009">
    <property type="protein sequence ID" value="MBE0366463.1"/>
    <property type="molecule type" value="Genomic_DNA"/>
</dbReference>
<name>A0ABR9E650_9GAMM</name>
<feature type="transmembrane region" description="Helical" evidence="1">
    <location>
        <begin position="131"/>
        <end position="153"/>
    </location>
</feature>
<evidence type="ECO:0000313" key="3">
    <source>
        <dbReference type="Proteomes" id="UP000615755"/>
    </source>
</evidence>
<evidence type="ECO:0000256" key="1">
    <source>
        <dbReference type="SAM" id="Phobius"/>
    </source>
</evidence>
<feature type="transmembrane region" description="Helical" evidence="1">
    <location>
        <begin position="28"/>
        <end position="44"/>
    </location>
</feature>
<sequence>MKLSNLILLSIASIGFFYIQLWEQQLVTPIYLSLLGVGAVYGLYVKDINMTHITGFILVITLINRAIFETSLINYMTPEEDPVLQGLFIYGTQFLFSFIVALVLIFRVQLSRLLSKSKSIALTHFDGIFHWLYIYTSVIYLLALLENIAWSYFNMKSWTLIYDNFEGLIYVAWALSCGAIITMMITSTKSNHHDEKEEAIS</sequence>
<organism evidence="2 3">
    <name type="scientific">Pseudoalteromonas aurantia 208</name>
    <dbReference type="NCBI Taxonomy" id="1314867"/>
    <lineage>
        <taxon>Bacteria</taxon>
        <taxon>Pseudomonadati</taxon>
        <taxon>Pseudomonadota</taxon>
        <taxon>Gammaproteobacteria</taxon>
        <taxon>Alteromonadales</taxon>
        <taxon>Pseudoalteromonadaceae</taxon>
        <taxon>Pseudoalteromonas</taxon>
    </lineage>
</organism>
<feature type="transmembrane region" description="Helical" evidence="1">
    <location>
        <begin position="5"/>
        <end position="22"/>
    </location>
</feature>
<protein>
    <recommendedName>
        <fullName evidence="4">Intracellular septation protein A</fullName>
    </recommendedName>
</protein>
<keyword evidence="1" id="KW-0472">Membrane</keyword>
<keyword evidence="3" id="KW-1185">Reference proteome</keyword>
<feature type="transmembrane region" description="Helical" evidence="1">
    <location>
        <begin position="168"/>
        <end position="186"/>
    </location>
</feature>
<dbReference type="RefSeq" id="WP_192505993.1">
    <property type="nucleotide sequence ID" value="NZ_AQGV01000009.1"/>
</dbReference>
<feature type="transmembrane region" description="Helical" evidence="1">
    <location>
        <begin position="56"/>
        <end position="75"/>
    </location>
</feature>
<evidence type="ECO:0000313" key="2">
    <source>
        <dbReference type="EMBL" id="MBE0366463.1"/>
    </source>
</evidence>